<keyword evidence="2" id="KW-1185">Reference proteome</keyword>
<dbReference type="AlphaFoldDB" id="A0AAV3X2Q9"/>
<organism evidence="1 2">
    <name type="scientific">Microseira wollei NIES-4236</name>
    <dbReference type="NCBI Taxonomy" id="2530354"/>
    <lineage>
        <taxon>Bacteria</taxon>
        <taxon>Bacillati</taxon>
        <taxon>Cyanobacteriota</taxon>
        <taxon>Cyanophyceae</taxon>
        <taxon>Oscillatoriophycideae</taxon>
        <taxon>Aerosakkonematales</taxon>
        <taxon>Aerosakkonemataceae</taxon>
        <taxon>Microseira</taxon>
    </lineage>
</organism>
<evidence type="ECO:0000313" key="2">
    <source>
        <dbReference type="Proteomes" id="UP001050975"/>
    </source>
</evidence>
<reference evidence="1" key="1">
    <citation type="submission" date="2019-10" db="EMBL/GenBank/DDBJ databases">
        <title>Draft genome sequece of Microseira wollei NIES-4236.</title>
        <authorList>
            <person name="Yamaguchi H."/>
            <person name="Suzuki S."/>
            <person name="Kawachi M."/>
        </authorList>
    </citation>
    <scope>NUCLEOTIDE SEQUENCE</scope>
    <source>
        <strain evidence="1">NIES-4236</strain>
    </source>
</reference>
<dbReference type="EMBL" id="BLAY01000001">
    <property type="protein sequence ID" value="GET35431.1"/>
    <property type="molecule type" value="Genomic_DNA"/>
</dbReference>
<accession>A0AAV3X2Q9</accession>
<sequence length="245" mass="27916">MGHRNIAVIGDGATDIAIFLKIIAEVILSSDSLTTVELNRQSNLHDCVERYWTVVKKKKEKEYYLPSEHATQLQKDVTNILMGAFDDFENRGTSIISNQDILLVTTDAEIVLSKPNDYFQEWAFSISKIFMGAIDKFYNIKTIEGYYGEYLPLIIPIVTFPCNEIFVAAAKNISNPYGKKPSELKILLYGTDDLATLREEELQEKALDFITPDSIQRIFSCLPESRIFIQMLSFGKVTLEQNYET</sequence>
<name>A0AAV3X2Q9_9CYAN</name>
<proteinExistence type="predicted"/>
<evidence type="ECO:0000313" key="1">
    <source>
        <dbReference type="EMBL" id="GET35431.1"/>
    </source>
</evidence>
<dbReference type="RefSeq" id="WP_226572869.1">
    <property type="nucleotide sequence ID" value="NZ_BLAY01000001.1"/>
</dbReference>
<gene>
    <name evidence="1" type="ORF">MiSe_01730</name>
</gene>
<dbReference type="Proteomes" id="UP001050975">
    <property type="component" value="Unassembled WGS sequence"/>
</dbReference>
<protein>
    <submittedName>
        <fullName evidence="1">Uncharacterized protein</fullName>
    </submittedName>
</protein>
<comment type="caution">
    <text evidence="1">The sequence shown here is derived from an EMBL/GenBank/DDBJ whole genome shotgun (WGS) entry which is preliminary data.</text>
</comment>